<evidence type="ECO:0000313" key="2">
    <source>
        <dbReference type="EMBL" id="CAA9530409.1"/>
    </source>
</evidence>
<organism evidence="2">
    <name type="scientific">uncultured Thermomicrobiales bacterium</name>
    <dbReference type="NCBI Taxonomy" id="1645740"/>
    <lineage>
        <taxon>Bacteria</taxon>
        <taxon>Pseudomonadati</taxon>
        <taxon>Thermomicrobiota</taxon>
        <taxon>Thermomicrobia</taxon>
        <taxon>Thermomicrobiales</taxon>
        <taxon>environmental samples</taxon>
    </lineage>
</organism>
<accession>A0A6J4TRK1</accession>
<feature type="region of interest" description="Disordered" evidence="1">
    <location>
        <begin position="41"/>
        <end position="63"/>
    </location>
</feature>
<dbReference type="AlphaFoldDB" id="A0A6J4TRK1"/>
<protein>
    <submittedName>
        <fullName evidence="2">Uncharacterized protein</fullName>
    </submittedName>
</protein>
<gene>
    <name evidence="2" type="ORF">AVDCRST_MAG73-896</name>
</gene>
<name>A0A6J4TRK1_9BACT</name>
<evidence type="ECO:0000256" key="1">
    <source>
        <dbReference type="SAM" id="MobiDB-lite"/>
    </source>
</evidence>
<sequence length="63" mass="6562">MPLYLTISRGPRADRASPILASSDRAVIDVVLAAIARLDDPAGTAPEAGPRSGVRVLHRGDAE</sequence>
<reference evidence="2" key="1">
    <citation type="submission" date="2020-02" db="EMBL/GenBank/DDBJ databases">
        <authorList>
            <person name="Meier V. D."/>
        </authorList>
    </citation>
    <scope>NUCLEOTIDE SEQUENCE</scope>
    <source>
        <strain evidence="2">AVDCRST_MAG73</strain>
    </source>
</reference>
<proteinExistence type="predicted"/>
<dbReference type="EMBL" id="CADCWE010000051">
    <property type="protein sequence ID" value="CAA9530409.1"/>
    <property type="molecule type" value="Genomic_DNA"/>
</dbReference>